<dbReference type="InterPro" id="IPR051398">
    <property type="entry name" value="Polysacch_Deacetylase"/>
</dbReference>
<dbReference type="EC" id="3.5.1.-" evidence="4"/>
<keyword evidence="1" id="KW-0732">Signal</keyword>
<dbReference type="Proteomes" id="UP000033640">
    <property type="component" value="Unassembled WGS sequence"/>
</dbReference>
<dbReference type="GO" id="GO:0016810">
    <property type="term" value="F:hydrolase activity, acting on carbon-nitrogen (but not peptide) bonds"/>
    <property type="evidence" value="ECO:0007669"/>
    <property type="project" value="InterPro"/>
</dbReference>
<dbReference type="PATRIC" id="fig|82380.11.peg.2466"/>
<protein>
    <submittedName>
        <fullName evidence="4">Poly-beta-1,6-N-acetyl-D-glucosamine N-deacetylase</fullName>
        <ecNumber evidence="4">3.5.1.-</ecNumber>
    </submittedName>
</protein>
<comment type="caution">
    <text evidence="4">The sequence shown here is derived from an EMBL/GenBank/DDBJ whole genome shotgun (WGS) entry which is preliminary data.</text>
</comment>
<name>A0A0F0L6Z2_9MICO</name>
<dbReference type="PANTHER" id="PTHR34216">
    <property type="match status" value="1"/>
</dbReference>
<dbReference type="Gene3D" id="3.20.20.370">
    <property type="entry name" value="Glycoside hydrolase/deacetylase"/>
    <property type="match status" value="1"/>
</dbReference>
<evidence type="ECO:0000256" key="2">
    <source>
        <dbReference type="SAM" id="Phobius"/>
    </source>
</evidence>
<evidence type="ECO:0000313" key="4">
    <source>
        <dbReference type="EMBL" id="KJL28947.1"/>
    </source>
</evidence>
<evidence type="ECO:0000313" key="5">
    <source>
        <dbReference type="Proteomes" id="UP000033640"/>
    </source>
</evidence>
<keyword evidence="2" id="KW-0812">Transmembrane</keyword>
<dbReference type="EMBL" id="JYIW01000025">
    <property type="protein sequence ID" value="KJL28947.1"/>
    <property type="molecule type" value="Genomic_DNA"/>
</dbReference>
<reference evidence="4 5" key="1">
    <citation type="submission" date="2015-02" db="EMBL/GenBank/DDBJ databases">
        <title>Draft genome sequences of ten Microbacterium spp. with emphasis on heavy metal contaminated environments.</title>
        <authorList>
            <person name="Corretto E."/>
        </authorList>
    </citation>
    <scope>NUCLEOTIDE SEQUENCE [LARGE SCALE GENOMIC DNA]</scope>
    <source>
        <strain evidence="4 5">BEL4b</strain>
    </source>
</reference>
<dbReference type="Pfam" id="PF01522">
    <property type="entry name" value="Polysacc_deac_1"/>
    <property type="match status" value="1"/>
</dbReference>
<dbReference type="OrthoDB" id="9782872at2"/>
<dbReference type="GO" id="GO:0005975">
    <property type="term" value="P:carbohydrate metabolic process"/>
    <property type="evidence" value="ECO:0007669"/>
    <property type="project" value="InterPro"/>
</dbReference>
<keyword evidence="2" id="KW-1133">Transmembrane helix</keyword>
<evidence type="ECO:0000256" key="1">
    <source>
        <dbReference type="ARBA" id="ARBA00022729"/>
    </source>
</evidence>
<dbReference type="PANTHER" id="PTHR34216:SF7">
    <property type="entry name" value="POLY-BETA-1,6-N-ACETYL-D-GLUCOSAMINE N-DEACETYLASE"/>
    <property type="match status" value="1"/>
</dbReference>
<organism evidence="4 5">
    <name type="scientific">Microbacterium oxydans</name>
    <dbReference type="NCBI Taxonomy" id="82380"/>
    <lineage>
        <taxon>Bacteria</taxon>
        <taxon>Bacillati</taxon>
        <taxon>Actinomycetota</taxon>
        <taxon>Actinomycetes</taxon>
        <taxon>Micrococcales</taxon>
        <taxon>Microbacteriaceae</taxon>
        <taxon>Microbacterium</taxon>
    </lineage>
</organism>
<dbReference type="InterPro" id="IPR011330">
    <property type="entry name" value="Glyco_hydro/deAcase_b/a-brl"/>
</dbReference>
<dbReference type="AlphaFoldDB" id="A0A0F0L6Z2"/>
<dbReference type="SUPFAM" id="SSF88713">
    <property type="entry name" value="Glycoside hydrolase/deacetylase"/>
    <property type="match status" value="1"/>
</dbReference>
<dbReference type="InterPro" id="IPR002509">
    <property type="entry name" value="NODB_dom"/>
</dbReference>
<sequence length="367" mass="39609">MAARGRRRGGVIAVIVTAAVIVVGGGAGAVLWLNRTPPEPVPKAEATPIPHPLSPAEQLVADSGDPMACAASFVGDGIAQDPMLQQQGALYQALPIPSRDGFVFAGWYATAADAQGFTTAGRVNGADPVVCTDQQVELFGAWKTPEDNVAEAARIPILMYHQFTTNPDGEKGWLRGNYAYIGDFDAQMNHIATTGFYLPTWDELSAFIDGRLFLPARSVIITDDDADQTWFDLAVPVVDKYKVLTTSFMITAYRQDPPPSLYVLRRSHTHDMHQAGDNGKGRMVNWTADQIAADLNTSGDILGVREVMAYPYGHFNDTAKQGVAQAGFEMARTIEPGTVQIGTDKLALPVVRIDYGMGLESLIKRIG</sequence>
<keyword evidence="2" id="KW-0472">Membrane</keyword>
<proteinExistence type="predicted"/>
<feature type="domain" description="NodB homology" evidence="3">
    <location>
        <begin position="215"/>
        <end position="330"/>
    </location>
</feature>
<keyword evidence="4" id="KW-0378">Hydrolase</keyword>
<accession>A0A0F0L6Z2</accession>
<feature type="transmembrane region" description="Helical" evidence="2">
    <location>
        <begin position="12"/>
        <end position="33"/>
    </location>
</feature>
<gene>
    <name evidence="4" type="primary">icaB</name>
    <name evidence="4" type="ORF">RS83_02429</name>
</gene>
<evidence type="ECO:0000259" key="3">
    <source>
        <dbReference type="Pfam" id="PF01522"/>
    </source>
</evidence>